<feature type="transmembrane region" description="Helical" evidence="1">
    <location>
        <begin position="109"/>
        <end position="127"/>
    </location>
</feature>
<keyword evidence="1" id="KW-1133">Transmembrane helix</keyword>
<sequence>MTPKRAFWEVFATVCLPSLILWTVFAYLLRSKLNLPYAEALPIYLFLAILPMPLAFPLYRRYLRGTPRNAKTLSPKLSIALAILFAVVGILHAAELPRLLRSHKNGWDVVFHAAIAMVWLIMSIEYVRRAATKQPPTAM</sequence>
<feature type="transmembrane region" description="Helical" evidence="1">
    <location>
        <begin position="41"/>
        <end position="59"/>
    </location>
</feature>
<accession>A0A2N9L4J5</accession>
<reference evidence="3" key="1">
    <citation type="submission" date="2018-02" db="EMBL/GenBank/DDBJ databases">
        <authorList>
            <person name="Hausmann B."/>
        </authorList>
    </citation>
    <scope>NUCLEOTIDE SEQUENCE [LARGE SCALE GENOMIC DNA]</scope>
    <source>
        <strain evidence="3">Peat soil MAG SbA5</strain>
    </source>
</reference>
<evidence type="ECO:0000256" key="1">
    <source>
        <dbReference type="SAM" id="Phobius"/>
    </source>
</evidence>
<evidence type="ECO:0000313" key="3">
    <source>
        <dbReference type="Proteomes" id="UP000239735"/>
    </source>
</evidence>
<organism evidence="2 3">
    <name type="scientific">Candidatus Sulfuritelmatomonas gaucii</name>
    <dbReference type="NCBI Taxonomy" id="2043161"/>
    <lineage>
        <taxon>Bacteria</taxon>
        <taxon>Pseudomonadati</taxon>
        <taxon>Acidobacteriota</taxon>
        <taxon>Terriglobia</taxon>
        <taxon>Terriglobales</taxon>
        <taxon>Acidobacteriaceae</taxon>
        <taxon>Candidatus Sulfuritelmatomonas</taxon>
    </lineage>
</organism>
<evidence type="ECO:0008006" key="4">
    <source>
        <dbReference type="Google" id="ProtNLM"/>
    </source>
</evidence>
<dbReference type="EMBL" id="OKRB01000048">
    <property type="protein sequence ID" value="SPE18236.1"/>
    <property type="molecule type" value="Genomic_DNA"/>
</dbReference>
<keyword evidence="1" id="KW-0812">Transmembrane</keyword>
<keyword evidence="1" id="KW-0472">Membrane</keyword>
<feature type="transmembrane region" description="Helical" evidence="1">
    <location>
        <begin position="7"/>
        <end position="29"/>
    </location>
</feature>
<proteinExistence type="predicted"/>
<feature type="transmembrane region" description="Helical" evidence="1">
    <location>
        <begin position="79"/>
        <end position="97"/>
    </location>
</feature>
<dbReference type="AlphaFoldDB" id="A0A2N9L4J5"/>
<gene>
    <name evidence="2" type="ORF">SBA5_1410003</name>
</gene>
<evidence type="ECO:0000313" key="2">
    <source>
        <dbReference type="EMBL" id="SPE18236.1"/>
    </source>
</evidence>
<protein>
    <recommendedName>
        <fullName evidence="4">Transmembrane protein</fullName>
    </recommendedName>
</protein>
<dbReference type="Proteomes" id="UP000239735">
    <property type="component" value="Unassembled WGS sequence"/>
</dbReference>
<name>A0A2N9L4J5_9BACT</name>